<feature type="transmembrane region" description="Helical" evidence="6">
    <location>
        <begin position="139"/>
        <end position="156"/>
    </location>
</feature>
<dbReference type="GO" id="GO:0005886">
    <property type="term" value="C:plasma membrane"/>
    <property type="evidence" value="ECO:0007669"/>
    <property type="project" value="UniProtKB-SubCell"/>
</dbReference>
<gene>
    <name evidence="7" type="ORF">GCWU000182_001401</name>
</gene>
<evidence type="ECO:0000313" key="8">
    <source>
        <dbReference type="Proteomes" id="UP000019050"/>
    </source>
</evidence>
<dbReference type="PANTHER" id="PTHR30250">
    <property type="entry name" value="PST FAMILY PREDICTED COLANIC ACID TRANSPORTER"/>
    <property type="match status" value="1"/>
</dbReference>
<dbReference type="STRING" id="592010.GCWU000182_001401"/>
<feature type="transmembrane region" description="Helical" evidence="6">
    <location>
        <begin position="33"/>
        <end position="54"/>
    </location>
</feature>
<dbReference type="AlphaFoldDB" id="W1Q2B5"/>
<dbReference type="EMBL" id="ACIN03000013">
    <property type="protein sequence ID" value="ESK65240.1"/>
    <property type="molecule type" value="Genomic_DNA"/>
</dbReference>
<feature type="transmembrane region" description="Helical" evidence="6">
    <location>
        <begin position="194"/>
        <end position="214"/>
    </location>
</feature>
<dbReference type="Pfam" id="PF01943">
    <property type="entry name" value="Polysacc_synt"/>
    <property type="match status" value="1"/>
</dbReference>
<sequence>MNNSPFRGKIGGDKFQLAKNARGGSMKNIKTNALANFLVRFANVVVPVLTGTYINRVFQNSVEYNYFNAGDTLMNIFLPFASLGVYYFGVRQISKVKHDRDQVNYFFSSLFYITVISSILTTLFYVGYVYATVHQKSQLAIYLVLGSQILSSFLYIEWMVEAFENYRFILIKTIILRIIMIVALFGFVRTAEDIIIYAMVMSGAQILNYLFGFVWIKRQVKLVKVKVKDMLSMILPLISLLLMSSAVTLYTALDKLFLSYTDSEDAVSLYSQGQKISTMIATLISSPISVSIPRLGYYLGQNNRQAYDNLVYKGARLFAFLIAPISLGLFITGDYAVLLYGGGAYMGAATVTAIFGIRSITWSIETLLANQIIFIHGYERSLTLYYFACGLLNLAFKFLLLNMHFSSPEIYILTTWLSEGVLIALEIYFIKRHGLIKLKPVIGSFLRYGLIAAGFIPISIVVNALSPVRMTHLNFAVLVNLAILMTLCGVYYIAALWLLKDPVLTGMVEAVGNKLRRRG</sequence>
<dbReference type="HOGENOM" id="CLU_022017_0_0_9"/>
<dbReference type="InterPro" id="IPR050833">
    <property type="entry name" value="Poly_Biosynth_Transport"/>
</dbReference>
<dbReference type="eggNOG" id="COG2244">
    <property type="taxonomic scope" value="Bacteria"/>
</dbReference>
<evidence type="ECO:0000313" key="7">
    <source>
        <dbReference type="EMBL" id="ESK65240.1"/>
    </source>
</evidence>
<dbReference type="InterPro" id="IPR002797">
    <property type="entry name" value="Polysacc_synth"/>
</dbReference>
<keyword evidence="2" id="KW-1003">Cell membrane</keyword>
<protein>
    <submittedName>
        <fullName evidence="7">Polysaccharide biosynthesis protein</fullName>
    </submittedName>
</protein>
<evidence type="ECO:0000256" key="4">
    <source>
        <dbReference type="ARBA" id="ARBA00022989"/>
    </source>
</evidence>
<dbReference type="Proteomes" id="UP000019050">
    <property type="component" value="Unassembled WGS sequence"/>
</dbReference>
<feature type="transmembrane region" description="Helical" evidence="6">
    <location>
        <begin position="234"/>
        <end position="253"/>
    </location>
</feature>
<comment type="subcellular location">
    <subcellularLocation>
        <location evidence="1">Cell membrane</location>
        <topology evidence="1">Multi-pass membrane protein</topology>
    </subcellularLocation>
</comment>
<evidence type="ECO:0000256" key="5">
    <source>
        <dbReference type="ARBA" id="ARBA00023136"/>
    </source>
</evidence>
<keyword evidence="4 6" id="KW-1133">Transmembrane helix</keyword>
<accession>W1Q2B5</accession>
<evidence type="ECO:0000256" key="3">
    <source>
        <dbReference type="ARBA" id="ARBA00022692"/>
    </source>
</evidence>
<dbReference type="PANTHER" id="PTHR30250:SF11">
    <property type="entry name" value="O-ANTIGEN TRANSPORTER-RELATED"/>
    <property type="match status" value="1"/>
</dbReference>
<organism evidence="7 8">
    <name type="scientific">Abiotrophia defectiva ATCC 49176</name>
    <dbReference type="NCBI Taxonomy" id="592010"/>
    <lineage>
        <taxon>Bacteria</taxon>
        <taxon>Bacillati</taxon>
        <taxon>Bacillota</taxon>
        <taxon>Bacilli</taxon>
        <taxon>Lactobacillales</taxon>
        <taxon>Aerococcaceae</taxon>
        <taxon>Abiotrophia</taxon>
    </lineage>
</organism>
<name>W1Q2B5_ABIDE</name>
<comment type="caution">
    <text evidence="7">The sequence shown here is derived from an EMBL/GenBank/DDBJ whole genome shotgun (WGS) entry which is preliminary data.</text>
</comment>
<evidence type="ECO:0000256" key="2">
    <source>
        <dbReference type="ARBA" id="ARBA00022475"/>
    </source>
</evidence>
<feature type="transmembrane region" description="Helical" evidence="6">
    <location>
        <begin position="410"/>
        <end position="429"/>
    </location>
</feature>
<proteinExistence type="predicted"/>
<keyword evidence="5 6" id="KW-0472">Membrane</keyword>
<feature type="transmembrane region" description="Helical" evidence="6">
    <location>
        <begin position="110"/>
        <end position="133"/>
    </location>
</feature>
<feature type="transmembrane region" description="Helical" evidence="6">
    <location>
        <begin position="441"/>
        <end position="465"/>
    </location>
</feature>
<feature type="transmembrane region" description="Helical" evidence="6">
    <location>
        <begin position="317"/>
        <end position="338"/>
    </location>
</feature>
<keyword evidence="8" id="KW-1185">Reference proteome</keyword>
<feature type="transmembrane region" description="Helical" evidence="6">
    <location>
        <begin position="384"/>
        <end position="404"/>
    </location>
</feature>
<feature type="transmembrane region" description="Helical" evidence="6">
    <location>
        <begin position="276"/>
        <end position="297"/>
    </location>
</feature>
<reference evidence="7" key="1">
    <citation type="submission" date="2013-06" db="EMBL/GenBank/DDBJ databases">
        <authorList>
            <person name="Weinstock G."/>
            <person name="Sodergren E."/>
            <person name="Clifton S."/>
            <person name="Fulton L."/>
            <person name="Fulton B."/>
            <person name="Courtney L."/>
            <person name="Fronick C."/>
            <person name="Harrison M."/>
            <person name="Strong C."/>
            <person name="Farmer C."/>
            <person name="Delahaunty K."/>
            <person name="Markovic C."/>
            <person name="Hall O."/>
            <person name="Minx P."/>
            <person name="Tomlinson C."/>
            <person name="Mitreva M."/>
            <person name="Nelson J."/>
            <person name="Hou S."/>
            <person name="Wollam A."/>
            <person name="Pepin K.H."/>
            <person name="Johnson M."/>
            <person name="Bhonagiri V."/>
            <person name="Nash W.E."/>
            <person name="Warren W."/>
            <person name="Chinwalla A."/>
            <person name="Mardis E.R."/>
            <person name="Wilson R.K."/>
        </authorList>
    </citation>
    <scope>NUCLEOTIDE SEQUENCE [LARGE SCALE GENOMIC DNA]</scope>
    <source>
        <strain evidence="7">ATCC 49176</strain>
    </source>
</reference>
<feature type="transmembrane region" description="Helical" evidence="6">
    <location>
        <begin position="344"/>
        <end position="364"/>
    </location>
</feature>
<evidence type="ECO:0000256" key="6">
    <source>
        <dbReference type="SAM" id="Phobius"/>
    </source>
</evidence>
<keyword evidence="3 6" id="KW-0812">Transmembrane</keyword>
<feature type="transmembrane region" description="Helical" evidence="6">
    <location>
        <begin position="66"/>
        <end position="89"/>
    </location>
</feature>
<feature type="transmembrane region" description="Helical" evidence="6">
    <location>
        <begin position="168"/>
        <end position="188"/>
    </location>
</feature>
<feature type="transmembrane region" description="Helical" evidence="6">
    <location>
        <begin position="477"/>
        <end position="499"/>
    </location>
</feature>
<evidence type="ECO:0000256" key="1">
    <source>
        <dbReference type="ARBA" id="ARBA00004651"/>
    </source>
</evidence>